<dbReference type="Proteomes" id="UP000054538">
    <property type="component" value="Unassembled WGS sequence"/>
</dbReference>
<reference evidence="5" key="2">
    <citation type="submission" date="2015-01" db="EMBL/GenBank/DDBJ databases">
        <title>Evolutionary Origins and Diversification of the Mycorrhizal Mutualists.</title>
        <authorList>
            <consortium name="DOE Joint Genome Institute"/>
            <consortium name="Mycorrhizal Genomics Consortium"/>
            <person name="Kohler A."/>
            <person name="Kuo A."/>
            <person name="Nagy L.G."/>
            <person name="Floudas D."/>
            <person name="Copeland A."/>
            <person name="Barry K.W."/>
            <person name="Cichocki N."/>
            <person name="Veneault-Fourrey C."/>
            <person name="LaButti K."/>
            <person name="Lindquist E.A."/>
            <person name="Lipzen A."/>
            <person name="Lundell T."/>
            <person name="Morin E."/>
            <person name="Murat C."/>
            <person name="Riley R."/>
            <person name="Ohm R."/>
            <person name="Sun H."/>
            <person name="Tunlid A."/>
            <person name="Henrissat B."/>
            <person name="Grigoriev I.V."/>
            <person name="Hibbett D.S."/>
            <person name="Martin F."/>
        </authorList>
    </citation>
    <scope>NUCLEOTIDE SEQUENCE [LARGE SCALE GENOMIC DNA]</scope>
    <source>
        <strain evidence="5">Ve08.2h10</strain>
    </source>
</reference>
<evidence type="ECO:0000256" key="2">
    <source>
        <dbReference type="ARBA" id="ARBA00022857"/>
    </source>
</evidence>
<evidence type="ECO:0000313" key="4">
    <source>
        <dbReference type="EMBL" id="KIL00990.1"/>
    </source>
</evidence>
<proteinExistence type="inferred from homology"/>
<protein>
    <recommendedName>
        <fullName evidence="3">NmrA-like domain-containing protein</fullName>
    </recommendedName>
</protein>
<dbReference type="InParanoid" id="A0A0D0EB72"/>
<dbReference type="Gene3D" id="3.40.50.720">
    <property type="entry name" value="NAD(P)-binding Rossmann-like Domain"/>
    <property type="match status" value="1"/>
</dbReference>
<name>A0A0D0EB72_9AGAM</name>
<dbReference type="EMBL" id="KN824823">
    <property type="protein sequence ID" value="KIL00990.1"/>
    <property type="molecule type" value="Genomic_DNA"/>
</dbReference>
<reference evidence="4 5" key="1">
    <citation type="submission" date="2014-04" db="EMBL/GenBank/DDBJ databases">
        <authorList>
            <consortium name="DOE Joint Genome Institute"/>
            <person name="Kuo A."/>
            <person name="Kohler A."/>
            <person name="Jargeat P."/>
            <person name="Nagy L.G."/>
            <person name="Floudas D."/>
            <person name="Copeland A."/>
            <person name="Barry K.W."/>
            <person name="Cichocki N."/>
            <person name="Veneault-Fourrey C."/>
            <person name="LaButti K."/>
            <person name="Lindquist E.A."/>
            <person name="Lipzen A."/>
            <person name="Lundell T."/>
            <person name="Morin E."/>
            <person name="Murat C."/>
            <person name="Sun H."/>
            <person name="Tunlid A."/>
            <person name="Henrissat B."/>
            <person name="Grigoriev I.V."/>
            <person name="Hibbett D.S."/>
            <person name="Martin F."/>
            <person name="Nordberg H.P."/>
            <person name="Cantor M.N."/>
            <person name="Hua S.X."/>
        </authorList>
    </citation>
    <scope>NUCLEOTIDE SEQUENCE [LARGE SCALE GENOMIC DNA]</scope>
    <source>
        <strain evidence="4 5">Ve08.2h10</strain>
    </source>
</reference>
<keyword evidence="2" id="KW-0521">NADP</keyword>
<dbReference type="Pfam" id="PF05368">
    <property type="entry name" value="NmrA"/>
    <property type="match status" value="1"/>
</dbReference>
<dbReference type="OrthoDB" id="9997102at2759"/>
<keyword evidence="5" id="KW-1185">Reference proteome</keyword>
<dbReference type="SUPFAM" id="SSF51735">
    <property type="entry name" value="NAD(P)-binding Rossmann-fold domains"/>
    <property type="match status" value="1"/>
</dbReference>
<dbReference type="Gene3D" id="3.90.25.10">
    <property type="entry name" value="UDP-galactose 4-epimerase, domain 1"/>
    <property type="match status" value="1"/>
</dbReference>
<dbReference type="PANTHER" id="PTHR42748">
    <property type="entry name" value="NITROGEN METABOLITE REPRESSION PROTEIN NMRA FAMILY MEMBER"/>
    <property type="match status" value="1"/>
</dbReference>
<dbReference type="HOGENOM" id="CLU_007383_8_4_1"/>
<evidence type="ECO:0000256" key="1">
    <source>
        <dbReference type="ARBA" id="ARBA00006328"/>
    </source>
</evidence>
<evidence type="ECO:0000313" key="5">
    <source>
        <dbReference type="Proteomes" id="UP000054538"/>
    </source>
</evidence>
<sequence>MSKTILVTGATGKQGRALIDTLGRSSSADREDQTQSPDHAFRVLALTRQTSSPGAQRLAEEEHVEVLEGDLDSPASIRKIFEDRKDKGGIWGVYCVLAFPGLGANADGEERQGKMMADLALEYGVSTFIYSSAERGGDKNDENEKLSGRAKVSIERHIKSLSEKGLSWTIMRPGFFLDNFGGFIGSITAAVMANGLKPDTTLGVIDSVDIGCVAAAIFRNPDKFKHKELVVIGDVLTMSQLQEVYKTTVGHPLPAIPSFLARMLILMNKSTRDLIKQIGMVHSARACGEHEDFPAQLGLTREAYPEIKSVRAWALAQKEAPGKDNTKDGWNNISLWKLLTGKM</sequence>
<organism evidence="4 5">
    <name type="scientific">Paxillus rubicundulus Ve08.2h10</name>
    <dbReference type="NCBI Taxonomy" id="930991"/>
    <lineage>
        <taxon>Eukaryota</taxon>
        <taxon>Fungi</taxon>
        <taxon>Dikarya</taxon>
        <taxon>Basidiomycota</taxon>
        <taxon>Agaricomycotina</taxon>
        <taxon>Agaricomycetes</taxon>
        <taxon>Agaricomycetidae</taxon>
        <taxon>Boletales</taxon>
        <taxon>Paxilineae</taxon>
        <taxon>Paxillaceae</taxon>
        <taxon>Paxillus</taxon>
    </lineage>
</organism>
<comment type="similarity">
    <text evidence="1">Belongs to the NmrA-type oxidoreductase family.</text>
</comment>
<dbReference type="InterPro" id="IPR051164">
    <property type="entry name" value="NmrA-like_oxidored"/>
</dbReference>
<feature type="domain" description="NmrA-like" evidence="3">
    <location>
        <begin position="1"/>
        <end position="254"/>
    </location>
</feature>
<dbReference type="STRING" id="930991.A0A0D0EB72"/>
<accession>A0A0D0EB72</accession>
<dbReference type="AlphaFoldDB" id="A0A0D0EB72"/>
<dbReference type="InterPro" id="IPR008030">
    <property type="entry name" value="NmrA-like"/>
</dbReference>
<dbReference type="InterPro" id="IPR036291">
    <property type="entry name" value="NAD(P)-bd_dom_sf"/>
</dbReference>
<gene>
    <name evidence="4" type="ORF">PAXRUDRAFT_128460</name>
</gene>
<dbReference type="PANTHER" id="PTHR42748:SF7">
    <property type="entry name" value="NMRA LIKE REDOX SENSOR 1-RELATED"/>
    <property type="match status" value="1"/>
</dbReference>
<evidence type="ECO:0000259" key="3">
    <source>
        <dbReference type="Pfam" id="PF05368"/>
    </source>
</evidence>
<dbReference type="GO" id="GO:0005634">
    <property type="term" value="C:nucleus"/>
    <property type="evidence" value="ECO:0007669"/>
    <property type="project" value="TreeGrafter"/>
</dbReference>